<evidence type="ECO:0000256" key="2">
    <source>
        <dbReference type="ARBA" id="ARBA00008420"/>
    </source>
</evidence>
<comment type="pathway">
    <text evidence="1">Carbohydrate acid metabolism.</text>
</comment>
<gene>
    <name evidence="10" type="ORF">Q9K01_02245</name>
</gene>
<keyword evidence="6 9" id="KW-0418">Kinase</keyword>
<dbReference type="PANTHER" id="PTHR43442:SF3">
    <property type="entry name" value="GLUCONOKINASE-RELATED"/>
    <property type="match status" value="1"/>
</dbReference>
<evidence type="ECO:0000313" key="11">
    <source>
        <dbReference type="Proteomes" id="UP001235664"/>
    </source>
</evidence>
<keyword evidence="11" id="KW-1185">Reference proteome</keyword>
<dbReference type="NCBIfam" id="TIGR01313">
    <property type="entry name" value="therm_gnt_kin"/>
    <property type="match status" value="1"/>
</dbReference>
<dbReference type="EMBL" id="JAVAIL010000001">
    <property type="protein sequence ID" value="MDP4538448.1"/>
    <property type="molecule type" value="Genomic_DNA"/>
</dbReference>
<reference evidence="10 11" key="1">
    <citation type="submission" date="2023-08" db="EMBL/GenBank/DDBJ databases">
        <title>genomic of DY56.</title>
        <authorList>
            <person name="Wang Y."/>
        </authorList>
    </citation>
    <scope>NUCLEOTIDE SEQUENCE [LARGE SCALE GENOMIC DNA]</scope>
    <source>
        <strain evidence="10 11">DY56-A-20</strain>
    </source>
</reference>
<dbReference type="InterPro" id="IPR027417">
    <property type="entry name" value="P-loop_NTPase"/>
</dbReference>
<evidence type="ECO:0000256" key="3">
    <source>
        <dbReference type="ARBA" id="ARBA00012054"/>
    </source>
</evidence>
<keyword evidence="5 9" id="KW-0547">Nucleotide-binding</keyword>
<dbReference type="InterPro" id="IPR006001">
    <property type="entry name" value="Therm_gnt_kin"/>
</dbReference>
<dbReference type="CDD" id="cd02021">
    <property type="entry name" value="GntK"/>
    <property type="match status" value="1"/>
</dbReference>
<accession>A0ABT9H5E5</accession>
<evidence type="ECO:0000256" key="4">
    <source>
        <dbReference type="ARBA" id="ARBA00022679"/>
    </source>
</evidence>
<organism evidence="10 11">
    <name type="scientific">Qipengyuania benthica</name>
    <dbReference type="NCBI Taxonomy" id="3067651"/>
    <lineage>
        <taxon>Bacteria</taxon>
        <taxon>Pseudomonadati</taxon>
        <taxon>Pseudomonadota</taxon>
        <taxon>Alphaproteobacteria</taxon>
        <taxon>Sphingomonadales</taxon>
        <taxon>Erythrobacteraceae</taxon>
        <taxon>Qipengyuania</taxon>
    </lineage>
</organism>
<comment type="catalytic activity">
    <reaction evidence="8 9">
        <text>D-gluconate + ATP = 6-phospho-D-gluconate + ADP + H(+)</text>
        <dbReference type="Rhea" id="RHEA:19433"/>
        <dbReference type="ChEBI" id="CHEBI:15378"/>
        <dbReference type="ChEBI" id="CHEBI:18391"/>
        <dbReference type="ChEBI" id="CHEBI:30616"/>
        <dbReference type="ChEBI" id="CHEBI:58759"/>
        <dbReference type="ChEBI" id="CHEBI:456216"/>
        <dbReference type="EC" id="2.7.1.12"/>
    </reaction>
</comment>
<proteinExistence type="inferred from homology"/>
<dbReference type="Gene3D" id="3.40.50.300">
    <property type="entry name" value="P-loop containing nucleotide triphosphate hydrolases"/>
    <property type="match status" value="1"/>
</dbReference>
<sequence>MTTKLSVISSGDGPQILHGPTGLSAIVVMGPSGCGKSTLAKSLAKTLDWNFIEGDDHHPPANIVKMKAGKPLTDADRLPFLRSVGRQLARNSPTVASCSALSSSHRDVLRSFVDDILFVWPKTDQGELMRRMEEREGHFMPPDLLQNQLSSLDAPSSNESSLTLDGHLPTQAQVEVVLGYLSALSR</sequence>
<comment type="similarity">
    <text evidence="2 9">Belongs to the gluconokinase GntK/GntV family.</text>
</comment>
<evidence type="ECO:0000256" key="8">
    <source>
        <dbReference type="ARBA" id="ARBA00048090"/>
    </source>
</evidence>
<evidence type="ECO:0000313" key="10">
    <source>
        <dbReference type="EMBL" id="MDP4538448.1"/>
    </source>
</evidence>
<name>A0ABT9H5E5_9SPHN</name>
<evidence type="ECO:0000256" key="1">
    <source>
        <dbReference type="ARBA" id="ARBA00004761"/>
    </source>
</evidence>
<evidence type="ECO:0000256" key="7">
    <source>
        <dbReference type="ARBA" id="ARBA00022840"/>
    </source>
</evidence>
<evidence type="ECO:0000256" key="9">
    <source>
        <dbReference type="RuleBase" id="RU363066"/>
    </source>
</evidence>
<keyword evidence="7 9" id="KW-0067">ATP-binding</keyword>
<dbReference type="PANTHER" id="PTHR43442">
    <property type="entry name" value="GLUCONOKINASE-RELATED"/>
    <property type="match status" value="1"/>
</dbReference>
<dbReference type="EC" id="2.7.1.12" evidence="3 9"/>
<dbReference type="Pfam" id="PF13671">
    <property type="entry name" value="AAA_33"/>
    <property type="match status" value="1"/>
</dbReference>
<keyword evidence="4 9" id="KW-0808">Transferase</keyword>
<evidence type="ECO:0000256" key="5">
    <source>
        <dbReference type="ARBA" id="ARBA00022741"/>
    </source>
</evidence>
<dbReference type="GO" id="GO:0046316">
    <property type="term" value="F:gluconokinase activity"/>
    <property type="evidence" value="ECO:0007669"/>
    <property type="project" value="UniProtKB-EC"/>
</dbReference>
<evidence type="ECO:0000256" key="6">
    <source>
        <dbReference type="ARBA" id="ARBA00022777"/>
    </source>
</evidence>
<protein>
    <recommendedName>
        <fullName evidence="3 9">Gluconokinase</fullName>
        <ecNumber evidence="3 9">2.7.1.12</ecNumber>
    </recommendedName>
</protein>
<dbReference type="RefSeq" id="WP_305928583.1">
    <property type="nucleotide sequence ID" value="NZ_JAVAIL010000001.1"/>
</dbReference>
<dbReference type="SUPFAM" id="SSF52540">
    <property type="entry name" value="P-loop containing nucleoside triphosphate hydrolases"/>
    <property type="match status" value="1"/>
</dbReference>
<comment type="caution">
    <text evidence="10">The sequence shown here is derived from an EMBL/GenBank/DDBJ whole genome shotgun (WGS) entry which is preliminary data.</text>
</comment>
<dbReference type="Proteomes" id="UP001235664">
    <property type="component" value="Unassembled WGS sequence"/>
</dbReference>